<dbReference type="AlphaFoldDB" id="A0A5C5ZR49"/>
<dbReference type="Gene3D" id="3.40.50.300">
    <property type="entry name" value="P-loop containing nucleotide triphosphate hydrolases"/>
    <property type="match status" value="1"/>
</dbReference>
<protein>
    <recommendedName>
        <fullName evidence="3">Flagellar biosynthesis protein FlhF</fullName>
    </recommendedName>
    <alternativeName>
        <fullName evidence="13">Flagella-associated GTP-binding protein</fullName>
    </alternativeName>
</protein>
<proteinExistence type="inferred from homology"/>
<dbReference type="GO" id="GO:0005886">
    <property type="term" value="C:plasma membrane"/>
    <property type="evidence" value="ECO:0007669"/>
    <property type="project" value="UniProtKB-SubCell"/>
</dbReference>
<evidence type="ECO:0000256" key="4">
    <source>
        <dbReference type="ARBA" id="ARBA00022448"/>
    </source>
</evidence>
<dbReference type="SMART" id="SM00962">
    <property type="entry name" value="SRP54"/>
    <property type="match status" value="1"/>
</dbReference>
<keyword evidence="4" id="KW-0813">Transport</keyword>
<evidence type="ECO:0000256" key="5">
    <source>
        <dbReference type="ARBA" id="ARBA00022475"/>
    </source>
</evidence>
<dbReference type="Gene3D" id="1.20.120.1380">
    <property type="entry name" value="Flagellar FlhF biosynthesis protein, N domain"/>
    <property type="match status" value="1"/>
</dbReference>
<accession>A0A5C5ZR49</accession>
<keyword evidence="10" id="KW-0472">Membrane</keyword>
<comment type="similarity">
    <text evidence="2">Belongs to the GTP-binding SRP family.</text>
</comment>
<keyword evidence="6" id="KW-0547">Nucleotide-binding</keyword>
<dbReference type="SUPFAM" id="SSF52540">
    <property type="entry name" value="P-loop containing nucleoside triphosphate hydrolases"/>
    <property type="match status" value="1"/>
</dbReference>
<dbReference type="FunFam" id="3.40.50.300:FF:000695">
    <property type="entry name" value="Flagellar biosynthesis regulator FlhF"/>
    <property type="match status" value="1"/>
</dbReference>
<sequence>MSIRTFKAANLQAALADIREQMGPDASVLHTRQVRDGWFGWLGRTQVEVTAGFRNPTDASKTVVRPPHETAHESRPHDFRSLGSGNLAHAGDRYGLLDFQSGQGRAVVSGNLGASADAIDPLEINPLVTPLRQAGVDEKVIRRWLASASSFAANLHGHDLESMEPAQRLEHLQRAVARELNLAGPIRTQPGDRHVVALVGPTGVGKTTTVAKLAAGFRIEARRRVGLLTIDTYRIAAVQQLKAYAEIMDLPMAVVEKPEQMQSALDSLGDVDLVLIDTAGRSPRSDARIDQLSEYLRAARPDETHLVLSATSSSDNIRTTIRGFQPVGATSVILTKLDETPHTAGVLSALTANDRHRATPLSYVTNGQQVPDDIAVADAPHLVTSLLPVMIGALDASTHFREAA</sequence>
<dbReference type="GO" id="GO:0005047">
    <property type="term" value="F:signal recognition particle binding"/>
    <property type="evidence" value="ECO:0007669"/>
    <property type="project" value="TreeGrafter"/>
</dbReference>
<evidence type="ECO:0000313" key="18">
    <source>
        <dbReference type="Proteomes" id="UP000316213"/>
    </source>
</evidence>
<feature type="region of interest" description="Disordered" evidence="14">
    <location>
        <begin position="57"/>
        <end position="84"/>
    </location>
</feature>
<comment type="function">
    <text evidence="12">Necessary for flagellar biosynthesis. May be involved in translocation of the flagellum.</text>
</comment>
<dbReference type="GO" id="GO:0005525">
    <property type="term" value="F:GTP binding"/>
    <property type="evidence" value="ECO:0007669"/>
    <property type="project" value="UniProtKB-KW"/>
</dbReference>
<evidence type="ECO:0000256" key="10">
    <source>
        <dbReference type="ARBA" id="ARBA00023136"/>
    </source>
</evidence>
<feature type="domain" description="AAA+ ATPase" evidence="15">
    <location>
        <begin position="192"/>
        <end position="368"/>
    </location>
</feature>
<dbReference type="Proteomes" id="UP000316213">
    <property type="component" value="Unassembled WGS sequence"/>
</dbReference>
<evidence type="ECO:0000256" key="3">
    <source>
        <dbReference type="ARBA" id="ARBA00014919"/>
    </source>
</evidence>
<dbReference type="Pfam" id="PF00448">
    <property type="entry name" value="SRP54"/>
    <property type="match status" value="1"/>
</dbReference>
<evidence type="ECO:0000256" key="12">
    <source>
        <dbReference type="ARBA" id="ARBA00025337"/>
    </source>
</evidence>
<dbReference type="InterPro" id="IPR000897">
    <property type="entry name" value="SRP54_GTPase_dom"/>
</dbReference>
<evidence type="ECO:0000259" key="15">
    <source>
        <dbReference type="SMART" id="SM00382"/>
    </source>
</evidence>
<dbReference type="GO" id="GO:0006614">
    <property type="term" value="P:SRP-dependent cotranslational protein targeting to membrane"/>
    <property type="evidence" value="ECO:0007669"/>
    <property type="project" value="InterPro"/>
</dbReference>
<evidence type="ECO:0000256" key="13">
    <source>
        <dbReference type="ARBA" id="ARBA00030866"/>
    </source>
</evidence>
<keyword evidence="17" id="KW-0966">Cell projection</keyword>
<keyword evidence="9" id="KW-0342">GTP-binding</keyword>
<dbReference type="InterPro" id="IPR027417">
    <property type="entry name" value="P-loop_NTPase"/>
</dbReference>
<reference evidence="17 18" key="1">
    <citation type="submission" date="2019-02" db="EMBL/GenBank/DDBJ databases">
        <title>Deep-cultivation of Planctomycetes and their phenomic and genomic characterization uncovers novel biology.</title>
        <authorList>
            <person name="Wiegand S."/>
            <person name="Jogler M."/>
            <person name="Boedeker C."/>
            <person name="Pinto D."/>
            <person name="Vollmers J."/>
            <person name="Rivas-Marin E."/>
            <person name="Kohn T."/>
            <person name="Peeters S.H."/>
            <person name="Heuer A."/>
            <person name="Rast P."/>
            <person name="Oberbeckmann S."/>
            <person name="Bunk B."/>
            <person name="Jeske O."/>
            <person name="Meyerdierks A."/>
            <person name="Storesund J.E."/>
            <person name="Kallscheuer N."/>
            <person name="Luecker S."/>
            <person name="Lage O.M."/>
            <person name="Pohl T."/>
            <person name="Merkel B.J."/>
            <person name="Hornburger P."/>
            <person name="Mueller R.-W."/>
            <person name="Bruemmer F."/>
            <person name="Labrenz M."/>
            <person name="Spormann A.M."/>
            <person name="Op Den Camp H."/>
            <person name="Overmann J."/>
            <person name="Amann R."/>
            <person name="Jetten M.S.M."/>
            <person name="Mascher T."/>
            <person name="Medema M.H."/>
            <person name="Devos D.P."/>
            <person name="Kaster A.-K."/>
            <person name="Ovreas L."/>
            <person name="Rohde M."/>
            <person name="Galperin M.Y."/>
            <person name="Jogler C."/>
        </authorList>
    </citation>
    <scope>NUCLEOTIDE SEQUENCE [LARGE SCALE GENOMIC DNA]</scope>
    <source>
        <strain evidence="17 18">Pla100</strain>
    </source>
</reference>
<keyword evidence="5" id="KW-1003">Cell membrane</keyword>
<keyword evidence="11" id="KW-1006">Bacterial flagellum protein export</keyword>
<dbReference type="EMBL" id="SJPM01000017">
    <property type="protein sequence ID" value="TWT89545.1"/>
    <property type="molecule type" value="Genomic_DNA"/>
</dbReference>
<evidence type="ECO:0000256" key="6">
    <source>
        <dbReference type="ARBA" id="ARBA00022741"/>
    </source>
</evidence>
<keyword evidence="17" id="KW-0282">Flagellum</keyword>
<evidence type="ECO:0000256" key="9">
    <source>
        <dbReference type="ARBA" id="ARBA00023134"/>
    </source>
</evidence>
<organism evidence="17 18">
    <name type="scientific">Neorhodopirellula pilleata</name>
    <dbReference type="NCBI Taxonomy" id="2714738"/>
    <lineage>
        <taxon>Bacteria</taxon>
        <taxon>Pseudomonadati</taxon>
        <taxon>Planctomycetota</taxon>
        <taxon>Planctomycetia</taxon>
        <taxon>Pirellulales</taxon>
        <taxon>Pirellulaceae</taxon>
        <taxon>Neorhodopirellula</taxon>
    </lineage>
</organism>
<feature type="domain" description="SRP54-type proteins GTP-binding" evidence="16">
    <location>
        <begin position="193"/>
        <end position="388"/>
    </location>
</feature>
<evidence type="ECO:0000256" key="2">
    <source>
        <dbReference type="ARBA" id="ARBA00008531"/>
    </source>
</evidence>
<evidence type="ECO:0000256" key="14">
    <source>
        <dbReference type="SAM" id="MobiDB-lite"/>
    </source>
</evidence>
<keyword evidence="18" id="KW-1185">Reference proteome</keyword>
<evidence type="ECO:0000256" key="11">
    <source>
        <dbReference type="ARBA" id="ARBA00023225"/>
    </source>
</evidence>
<name>A0A5C5ZR49_9BACT</name>
<dbReference type="CDD" id="cd17873">
    <property type="entry name" value="FlhF"/>
    <property type="match status" value="1"/>
</dbReference>
<comment type="caution">
    <text evidence="17">The sequence shown here is derived from an EMBL/GenBank/DDBJ whole genome shotgun (WGS) entry which is preliminary data.</text>
</comment>
<dbReference type="InterPro" id="IPR003593">
    <property type="entry name" value="AAA+_ATPase"/>
</dbReference>
<dbReference type="OrthoDB" id="9778554at2"/>
<evidence type="ECO:0000256" key="8">
    <source>
        <dbReference type="ARBA" id="ARBA00022927"/>
    </source>
</evidence>
<keyword evidence="8" id="KW-0653">Protein transport</keyword>
<dbReference type="GO" id="GO:0015031">
    <property type="term" value="P:protein transport"/>
    <property type="evidence" value="ECO:0007669"/>
    <property type="project" value="UniProtKB-KW"/>
</dbReference>
<dbReference type="PANTHER" id="PTHR43134:SF3">
    <property type="entry name" value="FLAGELLAR BIOSYNTHESIS PROTEIN FLHF"/>
    <property type="match status" value="1"/>
</dbReference>
<feature type="compositionally biased region" description="Basic and acidic residues" evidence="14">
    <location>
        <begin position="66"/>
        <end position="80"/>
    </location>
</feature>
<keyword evidence="7" id="KW-1005">Bacterial flagellum biogenesis</keyword>
<dbReference type="SMART" id="SM00382">
    <property type="entry name" value="AAA"/>
    <property type="match status" value="1"/>
</dbReference>
<evidence type="ECO:0000256" key="1">
    <source>
        <dbReference type="ARBA" id="ARBA00004413"/>
    </source>
</evidence>
<dbReference type="PANTHER" id="PTHR43134">
    <property type="entry name" value="SIGNAL RECOGNITION PARTICLE RECEPTOR SUBUNIT ALPHA"/>
    <property type="match status" value="1"/>
</dbReference>
<dbReference type="InterPro" id="IPR047040">
    <property type="entry name" value="FlhF__GTPase_dom"/>
</dbReference>
<evidence type="ECO:0000259" key="16">
    <source>
        <dbReference type="SMART" id="SM00962"/>
    </source>
</evidence>
<dbReference type="GO" id="GO:0044781">
    <property type="term" value="P:bacterial-type flagellum organization"/>
    <property type="evidence" value="ECO:0007669"/>
    <property type="project" value="UniProtKB-KW"/>
</dbReference>
<comment type="subcellular location">
    <subcellularLocation>
        <location evidence="1">Cell membrane</location>
        <topology evidence="1">Peripheral membrane protein</topology>
        <orientation evidence="1">Cytoplasmic side</orientation>
    </subcellularLocation>
</comment>
<keyword evidence="17" id="KW-0969">Cilium</keyword>
<dbReference type="RefSeq" id="WP_146581619.1">
    <property type="nucleotide sequence ID" value="NZ_SJPM01000017.1"/>
</dbReference>
<evidence type="ECO:0000256" key="7">
    <source>
        <dbReference type="ARBA" id="ARBA00022795"/>
    </source>
</evidence>
<dbReference type="GO" id="GO:0003924">
    <property type="term" value="F:GTPase activity"/>
    <property type="evidence" value="ECO:0007669"/>
    <property type="project" value="InterPro"/>
</dbReference>
<evidence type="ECO:0000313" key="17">
    <source>
        <dbReference type="EMBL" id="TWT89545.1"/>
    </source>
</evidence>
<gene>
    <name evidence="17" type="primary">flhF</name>
    <name evidence="17" type="ORF">Pla100_54740</name>
</gene>